<organism evidence="2 3">
    <name type="scientific">Mycoplasmopsis equigenitalium</name>
    <dbReference type="NCBI Taxonomy" id="114883"/>
    <lineage>
        <taxon>Bacteria</taxon>
        <taxon>Bacillati</taxon>
        <taxon>Mycoplasmatota</taxon>
        <taxon>Mycoplasmoidales</taxon>
        <taxon>Metamycoplasmataceae</taxon>
        <taxon>Mycoplasmopsis</taxon>
    </lineage>
</organism>
<protein>
    <submittedName>
        <fullName evidence="2">Antibiotic biosynthesis monooxygenase</fullName>
    </submittedName>
</protein>
<gene>
    <name evidence="2" type="ORF">NPA09_00325</name>
</gene>
<keyword evidence="2" id="KW-0560">Oxidoreductase</keyword>
<evidence type="ECO:0000313" key="2">
    <source>
        <dbReference type="EMBL" id="UUD37011.1"/>
    </source>
</evidence>
<reference evidence="2" key="1">
    <citation type="submission" date="2022-07" db="EMBL/GenBank/DDBJ databases">
        <title>Complete genome of Mycoplasma equigenitalium type strain T37.</title>
        <authorList>
            <person name="Spergser J."/>
        </authorList>
    </citation>
    <scope>NUCLEOTIDE SEQUENCE</scope>
    <source>
        <strain evidence="2">T37</strain>
    </source>
</reference>
<dbReference type="InterPro" id="IPR011008">
    <property type="entry name" value="Dimeric_a/b-barrel"/>
</dbReference>
<dbReference type="EMBL" id="CP101808">
    <property type="protein sequence ID" value="UUD37011.1"/>
    <property type="molecule type" value="Genomic_DNA"/>
</dbReference>
<keyword evidence="3" id="KW-1185">Reference proteome</keyword>
<dbReference type="InterPro" id="IPR007138">
    <property type="entry name" value="ABM_dom"/>
</dbReference>
<dbReference type="SUPFAM" id="SSF54909">
    <property type="entry name" value="Dimeric alpha+beta barrel"/>
    <property type="match status" value="1"/>
</dbReference>
<evidence type="ECO:0000313" key="3">
    <source>
        <dbReference type="Proteomes" id="UP001059576"/>
    </source>
</evidence>
<accession>A0ABY5J552</accession>
<dbReference type="Gene3D" id="3.30.70.100">
    <property type="match status" value="1"/>
</dbReference>
<evidence type="ECO:0000259" key="1">
    <source>
        <dbReference type="PROSITE" id="PS51725"/>
    </source>
</evidence>
<sequence>MKFIYAKAVVKSDRVRDFLRIADGLVISSRKEDGNKSYNLIKIDENTFAFIEIWKSQEAINSHVKETAFLEGIEALKDVLVDGELEITVNEIIK</sequence>
<dbReference type="Proteomes" id="UP001059576">
    <property type="component" value="Chromosome"/>
</dbReference>
<keyword evidence="2" id="KW-0503">Monooxygenase</keyword>
<dbReference type="PANTHER" id="PTHR33336:SF15">
    <property type="entry name" value="ABM DOMAIN-CONTAINING PROTEIN"/>
    <property type="match status" value="1"/>
</dbReference>
<proteinExistence type="predicted"/>
<dbReference type="InterPro" id="IPR050744">
    <property type="entry name" value="AI-2_Isomerase_LsrG"/>
</dbReference>
<name>A0ABY5J552_9BACT</name>
<dbReference type="PROSITE" id="PS51725">
    <property type="entry name" value="ABM"/>
    <property type="match status" value="1"/>
</dbReference>
<dbReference type="GO" id="GO:0004497">
    <property type="term" value="F:monooxygenase activity"/>
    <property type="evidence" value="ECO:0007669"/>
    <property type="project" value="UniProtKB-KW"/>
</dbReference>
<feature type="domain" description="ABM" evidence="1">
    <location>
        <begin position="2"/>
        <end position="89"/>
    </location>
</feature>
<dbReference type="PANTHER" id="PTHR33336">
    <property type="entry name" value="QUINOL MONOOXYGENASE YGIN-RELATED"/>
    <property type="match status" value="1"/>
</dbReference>
<dbReference type="Pfam" id="PF03992">
    <property type="entry name" value="ABM"/>
    <property type="match status" value="1"/>
</dbReference>
<dbReference type="RefSeq" id="WP_129722529.1">
    <property type="nucleotide sequence ID" value="NZ_CP101808.1"/>
</dbReference>